<organism evidence="1 2">
    <name type="scientific">Blyttiomyces helicus</name>
    <dbReference type="NCBI Taxonomy" id="388810"/>
    <lineage>
        <taxon>Eukaryota</taxon>
        <taxon>Fungi</taxon>
        <taxon>Fungi incertae sedis</taxon>
        <taxon>Chytridiomycota</taxon>
        <taxon>Chytridiomycota incertae sedis</taxon>
        <taxon>Chytridiomycetes</taxon>
        <taxon>Chytridiomycetes incertae sedis</taxon>
        <taxon>Blyttiomyces</taxon>
    </lineage>
</organism>
<protein>
    <submittedName>
        <fullName evidence="1">Uncharacterized protein</fullName>
    </submittedName>
</protein>
<dbReference type="InterPro" id="IPR013785">
    <property type="entry name" value="Aldolase_TIM"/>
</dbReference>
<dbReference type="Proteomes" id="UP000269721">
    <property type="component" value="Unassembled WGS sequence"/>
</dbReference>
<dbReference type="AlphaFoldDB" id="A0A4P9WAV5"/>
<proteinExistence type="predicted"/>
<dbReference type="Gene3D" id="3.20.20.70">
    <property type="entry name" value="Aldolase class I"/>
    <property type="match status" value="1"/>
</dbReference>
<evidence type="ECO:0000313" key="1">
    <source>
        <dbReference type="EMBL" id="RKO89741.1"/>
    </source>
</evidence>
<evidence type="ECO:0000313" key="2">
    <source>
        <dbReference type="Proteomes" id="UP000269721"/>
    </source>
</evidence>
<reference evidence="2" key="1">
    <citation type="journal article" date="2018" name="Nat. Microbiol.">
        <title>Leveraging single-cell genomics to expand the fungal tree of life.</title>
        <authorList>
            <person name="Ahrendt S.R."/>
            <person name="Quandt C.A."/>
            <person name="Ciobanu D."/>
            <person name="Clum A."/>
            <person name="Salamov A."/>
            <person name="Andreopoulos B."/>
            <person name="Cheng J.F."/>
            <person name="Woyke T."/>
            <person name="Pelin A."/>
            <person name="Henrissat B."/>
            <person name="Reynolds N.K."/>
            <person name="Benny G.L."/>
            <person name="Smith M.E."/>
            <person name="James T.Y."/>
            <person name="Grigoriev I.V."/>
        </authorList>
    </citation>
    <scope>NUCLEOTIDE SEQUENCE [LARGE SCALE GENOMIC DNA]</scope>
</reference>
<keyword evidence="2" id="KW-1185">Reference proteome</keyword>
<accession>A0A4P9WAV5</accession>
<name>A0A4P9WAV5_9FUNG</name>
<gene>
    <name evidence="1" type="ORF">BDK51DRAFT_44057</name>
</gene>
<sequence>MLCKQRRKRESSRLVPPLALDYWRQLHQPLGNETISKDIPLSPSLTPRFALSDPVVALAEPVTFDTSSDAAFALAGAASSDASNDVADAAPDAVPAYVAAHAEEVVAFLEQLSKGGDRYYPDPCEVIRNIQTAPSNLKGLTGPVGGTYEAGLAYKNIIEELHGRVRKARKANPPTNENLRIVFLQTVIWDVPNIGSEWALGDRSGNQTGSCSGAWDADILMNGGNSLTFSVRDSGSFSTREMPLRAVQAHKDVFMVTGMTVCTTHKRLVPAVTNAYFDIELAGGRQHSGRHFRVALRPQPEHQPGRWLGPSYPFTQILSPQYPATYTPEPLMRVDHKNA</sequence>
<dbReference type="EMBL" id="KZ995913">
    <property type="protein sequence ID" value="RKO89741.1"/>
    <property type="molecule type" value="Genomic_DNA"/>
</dbReference>